<evidence type="ECO:0000313" key="1">
    <source>
        <dbReference type="EMBL" id="OTF73498.1"/>
    </source>
</evidence>
<name>A0A1Y3B0F7_EURMA</name>
<keyword evidence="2" id="KW-1185">Reference proteome</keyword>
<dbReference type="Proteomes" id="UP000194236">
    <property type="component" value="Unassembled WGS sequence"/>
</dbReference>
<organism evidence="1 2">
    <name type="scientific">Euroglyphus maynei</name>
    <name type="common">Mayne's house dust mite</name>
    <dbReference type="NCBI Taxonomy" id="6958"/>
    <lineage>
        <taxon>Eukaryota</taxon>
        <taxon>Metazoa</taxon>
        <taxon>Ecdysozoa</taxon>
        <taxon>Arthropoda</taxon>
        <taxon>Chelicerata</taxon>
        <taxon>Arachnida</taxon>
        <taxon>Acari</taxon>
        <taxon>Acariformes</taxon>
        <taxon>Sarcoptiformes</taxon>
        <taxon>Astigmata</taxon>
        <taxon>Psoroptidia</taxon>
        <taxon>Analgoidea</taxon>
        <taxon>Pyroglyphidae</taxon>
        <taxon>Pyroglyphinae</taxon>
        <taxon>Euroglyphus</taxon>
    </lineage>
</organism>
<dbReference type="Gene3D" id="6.10.140.2150">
    <property type="match status" value="1"/>
</dbReference>
<dbReference type="FunFam" id="6.10.140.2150:FF:000001">
    <property type="entry name" value="Sphingosine-1-phosphate lyase 1"/>
    <property type="match status" value="1"/>
</dbReference>
<comment type="caution">
    <text evidence="1">The sequence shown here is derived from an EMBL/GenBank/DDBJ whole genome shotgun (WGS) entry which is preliminary data.</text>
</comment>
<sequence>MRHVIDGVADDFIRDVRESVAICMKNPNEKVSGAGVIYGMAQKIPDRSMVSDMACQYLNCIYDTSDP</sequence>
<gene>
    <name evidence="1" type="ORF">BLA29_014956</name>
</gene>
<evidence type="ECO:0000313" key="2">
    <source>
        <dbReference type="Proteomes" id="UP000194236"/>
    </source>
</evidence>
<accession>A0A1Y3B0F7</accession>
<proteinExistence type="predicted"/>
<dbReference type="OrthoDB" id="10254570at2759"/>
<dbReference type="AlphaFoldDB" id="A0A1Y3B0F7"/>
<protein>
    <submittedName>
        <fullName evidence="1">Uncharacterized protein</fullName>
    </submittedName>
</protein>
<reference evidence="1 2" key="1">
    <citation type="submission" date="2017-03" db="EMBL/GenBank/DDBJ databases">
        <title>Genome Survey of Euroglyphus maynei.</title>
        <authorList>
            <person name="Arlian L.G."/>
            <person name="Morgan M.S."/>
            <person name="Rider S.D."/>
        </authorList>
    </citation>
    <scope>NUCLEOTIDE SEQUENCE [LARGE SCALE GENOMIC DNA]</scope>
    <source>
        <strain evidence="1">Arlian Lab</strain>
        <tissue evidence="1">Whole body</tissue>
    </source>
</reference>
<dbReference type="EMBL" id="MUJZ01051321">
    <property type="protein sequence ID" value="OTF73498.1"/>
    <property type="molecule type" value="Genomic_DNA"/>
</dbReference>